<dbReference type="STRING" id="1641165.XM38_12645"/>
<dbReference type="InterPro" id="IPR011545">
    <property type="entry name" value="DEAD/DEAH_box_helicase_dom"/>
</dbReference>
<keyword evidence="6 12" id="KW-0378">Hydrolase</keyword>
<reference evidence="12 13" key="1">
    <citation type="journal article" date="2016" name="Biochim. Biophys. Acta">
        <title>Characterization of red-shifted phycobilisomes isolated from the chlorophyll f-containing cyanobacterium Halomicronema hongdechloris.</title>
        <authorList>
            <person name="Li Y."/>
            <person name="Lin Y."/>
            <person name="Garvey C.J."/>
            <person name="Birch D."/>
            <person name="Corkery R.W."/>
            <person name="Loughlin P.C."/>
            <person name="Scheer H."/>
            <person name="Willows R.D."/>
            <person name="Chen M."/>
        </authorList>
    </citation>
    <scope>NUCLEOTIDE SEQUENCE [LARGE SCALE GENOMIC DNA]</scope>
    <source>
        <strain evidence="12 13">C2206</strain>
    </source>
</reference>
<dbReference type="InterPro" id="IPR006474">
    <property type="entry name" value="Helicase_Cas3_CRISPR-ass_core"/>
</dbReference>
<dbReference type="PROSITE" id="PS51192">
    <property type="entry name" value="HELICASE_ATP_BIND_1"/>
    <property type="match status" value="1"/>
</dbReference>
<keyword evidence="8" id="KW-0067">ATP-binding</keyword>
<feature type="domain" description="HD Cas3-type" evidence="11">
    <location>
        <begin position="16"/>
        <end position="248"/>
    </location>
</feature>
<evidence type="ECO:0000256" key="2">
    <source>
        <dbReference type="ARBA" id="ARBA00009046"/>
    </source>
</evidence>
<evidence type="ECO:0000313" key="13">
    <source>
        <dbReference type="Proteomes" id="UP000191901"/>
    </source>
</evidence>
<keyword evidence="13" id="KW-1185">Reference proteome</keyword>
<evidence type="ECO:0000259" key="10">
    <source>
        <dbReference type="PROSITE" id="PS51192"/>
    </source>
</evidence>
<dbReference type="SUPFAM" id="SSF52540">
    <property type="entry name" value="P-loop containing nucleoside triphosphate hydrolases"/>
    <property type="match status" value="1"/>
</dbReference>
<dbReference type="KEGG" id="hhg:XM38_021050"/>
<evidence type="ECO:0000256" key="5">
    <source>
        <dbReference type="ARBA" id="ARBA00022741"/>
    </source>
</evidence>
<keyword evidence="4" id="KW-0479">Metal-binding</keyword>
<dbReference type="InterPro" id="IPR014001">
    <property type="entry name" value="Helicase_ATP-bd"/>
</dbReference>
<dbReference type="GO" id="GO:0004518">
    <property type="term" value="F:nuclease activity"/>
    <property type="evidence" value="ECO:0007669"/>
    <property type="project" value="UniProtKB-KW"/>
</dbReference>
<dbReference type="GO" id="GO:0003676">
    <property type="term" value="F:nucleic acid binding"/>
    <property type="evidence" value="ECO:0007669"/>
    <property type="project" value="InterPro"/>
</dbReference>
<dbReference type="GO" id="GO:0016787">
    <property type="term" value="F:hydrolase activity"/>
    <property type="evidence" value="ECO:0007669"/>
    <property type="project" value="UniProtKB-KW"/>
</dbReference>
<comment type="similarity">
    <text evidence="2">In the central section; belongs to the CRISPR-associated helicase Cas3 family.</text>
</comment>
<dbReference type="Gene3D" id="1.10.3210.30">
    <property type="match status" value="1"/>
</dbReference>
<dbReference type="Gene3D" id="3.40.50.300">
    <property type="entry name" value="P-loop containing nucleotide triphosphate hydrolases"/>
    <property type="match status" value="2"/>
</dbReference>
<accession>A0A1Z3HLJ3</accession>
<dbReference type="RefSeq" id="WP_202978866.1">
    <property type="nucleotide sequence ID" value="NZ_CP021983.2"/>
</dbReference>
<keyword evidence="5" id="KW-0547">Nucleotide-binding</keyword>
<dbReference type="NCBIfam" id="TIGR01596">
    <property type="entry name" value="cas3_HD"/>
    <property type="match status" value="1"/>
</dbReference>
<evidence type="ECO:0000256" key="4">
    <source>
        <dbReference type="ARBA" id="ARBA00022723"/>
    </source>
</evidence>
<name>A0A1Z3HLJ3_9CYAN</name>
<proteinExistence type="inferred from homology"/>
<evidence type="ECO:0000256" key="9">
    <source>
        <dbReference type="ARBA" id="ARBA00023118"/>
    </source>
</evidence>
<dbReference type="NCBIfam" id="TIGR01587">
    <property type="entry name" value="cas3_core"/>
    <property type="match status" value="1"/>
</dbReference>
<dbReference type="Pfam" id="PF22590">
    <property type="entry name" value="Cas3-like_C_2"/>
    <property type="match status" value="1"/>
</dbReference>
<evidence type="ECO:0000256" key="1">
    <source>
        <dbReference type="ARBA" id="ARBA00006847"/>
    </source>
</evidence>
<keyword evidence="3" id="KW-0540">Nuclease</keyword>
<dbReference type="InterPro" id="IPR006483">
    <property type="entry name" value="CRISPR-assoc_Cas3_HD"/>
</dbReference>
<evidence type="ECO:0000259" key="11">
    <source>
        <dbReference type="PROSITE" id="PS51643"/>
    </source>
</evidence>
<sequence length="802" mass="90609">MIPELPDQLLAKSPRPGRKPVTLEEHLQDTAVCAAQIFRLNGRWGQNWCRFFQISTAEEQFLLNLQVAALFHDLGKANEDFYAAVSQPGFTQQTIRHEHLSALMLCLPEVRNWLSQDSRLDANIITAAVLSHHLKAFDDSTSVKDKERSERIKNYRWGHVQTLKQSVVLYLQHEEVTATLQRIVDLTDLQEIPSLPKTAWRPASEWEQAWRKGKKQFAPSFKRDLRKNTQRRSLLIAVKAGLILSDAAASGLVREGYDISDWIEAIVHSEAIAANEISEKILLPWIQQIEQRTKKPFKFHAFQEQAAEQGKKALLLVACGGGKTLAAWKWAEQQTQKYNIGKVIFLYPTRGTATEGFRDYVGWAPEADAALVTGTAKYELEAMAENPSESIADKVFRTEADERLYALSFWSKRFFSATVDQFLSFMEHSYQSLCLLPVLADSAVIIDEVHSFDRSMFDILISFLNTFHIPVLCMTATLPQSRRDELVKAGLKVFPTATDRASEALADLKELEQADRYWLEPVADFSVAFDKAVTAYQAGLRVLWVVNTVDRCLAIAQKLEAVLDGGVLTYHSRFRLRDRQKVHANTVKAFSFSEGDVPKRAIAVTTQVCEMSLDLDADVLITEIAPVSSLVQRFGRANRHLKRSFATLHPYMPPANLPYQRNDLETANAFLESFETELVSQLQLATALEIYARPERDADGSSSFLNSGYYAVPGSFRDTDEFAIPCILDSDLDAIESLVKDRQPYDGFIVNVPHKWAKAWLEDGNPRPEWLPKYLNVVSGAADRYQVNRGFITKSPEEVELG</sequence>
<keyword evidence="7" id="KW-0347">Helicase</keyword>
<dbReference type="SMART" id="SM00487">
    <property type="entry name" value="DEXDc"/>
    <property type="match status" value="1"/>
</dbReference>
<feature type="domain" description="Helicase ATP-binding" evidence="10">
    <location>
        <begin position="304"/>
        <end position="496"/>
    </location>
</feature>
<evidence type="ECO:0000256" key="8">
    <source>
        <dbReference type="ARBA" id="ARBA00022840"/>
    </source>
</evidence>
<dbReference type="InterPro" id="IPR038257">
    <property type="entry name" value="CRISPR-assoc_Cas3_HD_sf"/>
</dbReference>
<evidence type="ECO:0000313" key="12">
    <source>
        <dbReference type="EMBL" id="ASC71155.1"/>
    </source>
</evidence>
<dbReference type="InterPro" id="IPR050079">
    <property type="entry name" value="DEAD_box_RNA_helicase"/>
</dbReference>
<organism evidence="12 13">
    <name type="scientific">Halomicronema hongdechloris C2206</name>
    <dbReference type="NCBI Taxonomy" id="1641165"/>
    <lineage>
        <taxon>Bacteria</taxon>
        <taxon>Bacillati</taxon>
        <taxon>Cyanobacteriota</taxon>
        <taxon>Cyanophyceae</taxon>
        <taxon>Nodosilineales</taxon>
        <taxon>Nodosilineaceae</taxon>
        <taxon>Halomicronema</taxon>
    </lineage>
</organism>
<dbReference type="PANTHER" id="PTHR47959:SF16">
    <property type="entry name" value="CRISPR-ASSOCIATED NUCLEASE_HELICASE CAS3-RELATED"/>
    <property type="match status" value="1"/>
</dbReference>
<dbReference type="GO" id="GO:0005829">
    <property type="term" value="C:cytosol"/>
    <property type="evidence" value="ECO:0007669"/>
    <property type="project" value="TreeGrafter"/>
</dbReference>
<dbReference type="GO" id="GO:0005524">
    <property type="term" value="F:ATP binding"/>
    <property type="evidence" value="ECO:0007669"/>
    <property type="project" value="UniProtKB-KW"/>
</dbReference>
<dbReference type="Pfam" id="PF00270">
    <property type="entry name" value="DEAD"/>
    <property type="match status" value="1"/>
</dbReference>
<dbReference type="Pfam" id="PF18019">
    <property type="entry name" value="Cas3_HD"/>
    <property type="match status" value="1"/>
</dbReference>
<comment type="similarity">
    <text evidence="1">In the N-terminal section; belongs to the CRISPR-associated nuclease Cas3-HD family.</text>
</comment>
<evidence type="ECO:0000256" key="3">
    <source>
        <dbReference type="ARBA" id="ARBA00022722"/>
    </source>
</evidence>
<evidence type="ECO:0000256" key="7">
    <source>
        <dbReference type="ARBA" id="ARBA00022806"/>
    </source>
</evidence>
<dbReference type="AlphaFoldDB" id="A0A1Z3HLJ3"/>
<dbReference type="EC" id="3.1.-.-" evidence="12"/>
<gene>
    <name evidence="12" type="primary">cas3</name>
    <name evidence="12" type="ORF">XM38_021050</name>
</gene>
<dbReference type="InterPro" id="IPR027417">
    <property type="entry name" value="P-loop_NTPase"/>
</dbReference>
<dbReference type="CDD" id="cd09641">
    <property type="entry name" value="Cas3''_I"/>
    <property type="match status" value="1"/>
</dbReference>
<protein>
    <submittedName>
        <fullName evidence="12">CRISPR-associated nuclease/helicase Cas3</fullName>
        <ecNumber evidence="12">3.1.-.-</ecNumber>
    </submittedName>
</protein>
<dbReference type="GO" id="GO:0051607">
    <property type="term" value="P:defense response to virus"/>
    <property type="evidence" value="ECO:0007669"/>
    <property type="project" value="UniProtKB-KW"/>
</dbReference>
<dbReference type="CDD" id="cd17930">
    <property type="entry name" value="DEXHc_cas3"/>
    <property type="match status" value="1"/>
</dbReference>
<dbReference type="EMBL" id="CP021983">
    <property type="protein sequence ID" value="ASC71155.1"/>
    <property type="molecule type" value="Genomic_DNA"/>
</dbReference>
<dbReference type="PROSITE" id="PS51643">
    <property type="entry name" value="HD_CAS3"/>
    <property type="match status" value="1"/>
</dbReference>
<dbReference type="GO" id="GO:0003724">
    <property type="term" value="F:RNA helicase activity"/>
    <property type="evidence" value="ECO:0007669"/>
    <property type="project" value="TreeGrafter"/>
</dbReference>
<dbReference type="GO" id="GO:0046872">
    <property type="term" value="F:metal ion binding"/>
    <property type="evidence" value="ECO:0007669"/>
    <property type="project" value="UniProtKB-KW"/>
</dbReference>
<dbReference type="InterPro" id="IPR054712">
    <property type="entry name" value="Cas3-like_dom"/>
</dbReference>
<evidence type="ECO:0000256" key="6">
    <source>
        <dbReference type="ARBA" id="ARBA00022801"/>
    </source>
</evidence>
<keyword evidence="9" id="KW-0051">Antiviral defense</keyword>
<dbReference type="Proteomes" id="UP000191901">
    <property type="component" value="Chromosome"/>
</dbReference>
<dbReference type="PANTHER" id="PTHR47959">
    <property type="entry name" value="ATP-DEPENDENT RNA HELICASE RHLE-RELATED"/>
    <property type="match status" value="1"/>
</dbReference>